<keyword evidence="8" id="KW-0805">Transcription regulation</keyword>
<keyword evidence="6" id="KW-0479">Metal-binding</keyword>
<comment type="subunit">
    <text evidence="3">Homodimer.</text>
</comment>
<evidence type="ECO:0000256" key="7">
    <source>
        <dbReference type="ARBA" id="ARBA00022833"/>
    </source>
</evidence>
<comment type="subcellular location">
    <subcellularLocation>
        <location evidence="1">Cytoplasm</location>
    </subcellularLocation>
</comment>
<keyword evidence="4" id="KW-0963">Cytoplasm</keyword>
<sequence>MNDSTVTTGKPVSRSTRQKRAVEAAMSASDDFRTAQEIHEALRRDGESVGLATVYRALQTLADQGQVDVLKTDGGEAVYRSCSRSHHHHLVCRRCGRTVEIEGPAVERWASAQAREHGYADVSHTVELFGTCPACQADAAGD</sequence>
<dbReference type="EMBL" id="BAABKG010000001">
    <property type="protein sequence ID" value="GAA5142610.1"/>
    <property type="molecule type" value="Genomic_DNA"/>
</dbReference>
<dbReference type="PANTHER" id="PTHR33202">
    <property type="entry name" value="ZINC UPTAKE REGULATION PROTEIN"/>
    <property type="match status" value="1"/>
</dbReference>
<evidence type="ECO:0000313" key="12">
    <source>
        <dbReference type="EMBL" id="GAA5142610.1"/>
    </source>
</evidence>
<evidence type="ECO:0000256" key="3">
    <source>
        <dbReference type="ARBA" id="ARBA00011738"/>
    </source>
</evidence>
<reference evidence="13" key="1">
    <citation type="journal article" date="2019" name="Int. J. Syst. Evol. Microbiol.">
        <title>The Global Catalogue of Microorganisms (GCM) 10K type strain sequencing project: providing services to taxonomists for standard genome sequencing and annotation.</title>
        <authorList>
            <consortium name="The Broad Institute Genomics Platform"/>
            <consortium name="The Broad Institute Genome Sequencing Center for Infectious Disease"/>
            <person name="Wu L."/>
            <person name="Ma J."/>
        </authorList>
    </citation>
    <scope>NUCLEOTIDE SEQUENCE [LARGE SCALE GENOMIC DNA]</scope>
    <source>
        <strain evidence="13">JCM 18459</strain>
    </source>
</reference>
<evidence type="ECO:0000256" key="5">
    <source>
        <dbReference type="ARBA" id="ARBA00022491"/>
    </source>
</evidence>
<gene>
    <name evidence="12" type="ORF">GCM10023340_06380</name>
</gene>
<keyword evidence="13" id="KW-1185">Reference proteome</keyword>
<dbReference type="Pfam" id="PF01475">
    <property type="entry name" value="FUR"/>
    <property type="match status" value="1"/>
</dbReference>
<dbReference type="InterPro" id="IPR002481">
    <property type="entry name" value="FUR"/>
</dbReference>
<name>A0ABP9P8Y4_9ACTN</name>
<dbReference type="RefSeq" id="WP_345454453.1">
    <property type="nucleotide sequence ID" value="NZ_BAABKG010000001.1"/>
</dbReference>
<evidence type="ECO:0000256" key="6">
    <source>
        <dbReference type="ARBA" id="ARBA00022723"/>
    </source>
</evidence>
<proteinExistence type="inferred from homology"/>
<dbReference type="InterPro" id="IPR036390">
    <property type="entry name" value="WH_DNA-bd_sf"/>
</dbReference>
<dbReference type="SUPFAM" id="SSF46785">
    <property type="entry name" value="Winged helix' DNA-binding domain"/>
    <property type="match status" value="1"/>
</dbReference>
<keyword evidence="7" id="KW-0862">Zinc</keyword>
<evidence type="ECO:0000256" key="2">
    <source>
        <dbReference type="ARBA" id="ARBA00007957"/>
    </source>
</evidence>
<evidence type="ECO:0000256" key="11">
    <source>
        <dbReference type="SAM" id="MobiDB-lite"/>
    </source>
</evidence>
<dbReference type="Proteomes" id="UP001500221">
    <property type="component" value="Unassembled WGS sequence"/>
</dbReference>
<organism evidence="12 13">
    <name type="scientific">Nocardioides marinquilinus</name>
    <dbReference type="NCBI Taxonomy" id="1210400"/>
    <lineage>
        <taxon>Bacteria</taxon>
        <taxon>Bacillati</taxon>
        <taxon>Actinomycetota</taxon>
        <taxon>Actinomycetes</taxon>
        <taxon>Propionibacteriales</taxon>
        <taxon>Nocardioidaceae</taxon>
        <taxon>Nocardioides</taxon>
    </lineage>
</organism>
<evidence type="ECO:0000256" key="4">
    <source>
        <dbReference type="ARBA" id="ARBA00022490"/>
    </source>
</evidence>
<dbReference type="CDD" id="cd07153">
    <property type="entry name" value="Fur_like"/>
    <property type="match status" value="1"/>
</dbReference>
<feature type="compositionally biased region" description="Polar residues" evidence="11">
    <location>
        <begin position="1"/>
        <end position="15"/>
    </location>
</feature>
<dbReference type="Gene3D" id="3.30.1490.190">
    <property type="match status" value="1"/>
</dbReference>
<dbReference type="Gene3D" id="1.10.10.10">
    <property type="entry name" value="Winged helix-like DNA-binding domain superfamily/Winged helix DNA-binding domain"/>
    <property type="match status" value="1"/>
</dbReference>
<keyword evidence="5" id="KW-0678">Repressor</keyword>
<comment type="caution">
    <text evidence="12">The sequence shown here is derived from an EMBL/GenBank/DDBJ whole genome shotgun (WGS) entry which is preliminary data.</text>
</comment>
<evidence type="ECO:0000256" key="9">
    <source>
        <dbReference type="ARBA" id="ARBA00023125"/>
    </source>
</evidence>
<dbReference type="InterPro" id="IPR043135">
    <property type="entry name" value="Fur_C"/>
</dbReference>
<accession>A0ABP9P8Y4</accession>
<evidence type="ECO:0000256" key="8">
    <source>
        <dbReference type="ARBA" id="ARBA00023015"/>
    </source>
</evidence>
<dbReference type="PANTHER" id="PTHR33202:SF2">
    <property type="entry name" value="FERRIC UPTAKE REGULATION PROTEIN"/>
    <property type="match status" value="1"/>
</dbReference>
<evidence type="ECO:0000256" key="1">
    <source>
        <dbReference type="ARBA" id="ARBA00004496"/>
    </source>
</evidence>
<keyword evidence="10" id="KW-0804">Transcription</keyword>
<dbReference type="InterPro" id="IPR036388">
    <property type="entry name" value="WH-like_DNA-bd_sf"/>
</dbReference>
<keyword evidence="9" id="KW-0238">DNA-binding</keyword>
<protein>
    <submittedName>
        <fullName evidence="12">Fur family transcriptional regulator</fullName>
    </submittedName>
</protein>
<evidence type="ECO:0000256" key="10">
    <source>
        <dbReference type="ARBA" id="ARBA00023163"/>
    </source>
</evidence>
<evidence type="ECO:0000313" key="13">
    <source>
        <dbReference type="Proteomes" id="UP001500221"/>
    </source>
</evidence>
<comment type="similarity">
    <text evidence="2">Belongs to the Fur family.</text>
</comment>
<feature type="region of interest" description="Disordered" evidence="11">
    <location>
        <begin position="1"/>
        <end position="28"/>
    </location>
</feature>